<dbReference type="InParanoid" id="A0A5N4AP71"/>
<evidence type="ECO:0008006" key="6">
    <source>
        <dbReference type="Google" id="ProtNLM"/>
    </source>
</evidence>
<dbReference type="SUPFAM" id="SSF57802">
    <property type="entry name" value="Rubredoxin-like"/>
    <property type="match status" value="1"/>
</dbReference>
<dbReference type="GO" id="GO:0045277">
    <property type="term" value="C:respiratory chain complex IV"/>
    <property type="evidence" value="ECO:0007669"/>
    <property type="project" value="InterPro"/>
</dbReference>
<dbReference type="Proteomes" id="UP000327044">
    <property type="component" value="Unassembled WGS sequence"/>
</dbReference>
<reference evidence="4 5" key="1">
    <citation type="journal article" date="2018" name="Elife">
        <title>Firefly genomes illuminate parallel origins of bioluminescence in beetles.</title>
        <authorList>
            <person name="Fallon T.R."/>
            <person name="Lower S.E."/>
            <person name="Chang C.H."/>
            <person name="Bessho-Uehara M."/>
            <person name="Martin G.J."/>
            <person name="Bewick A.J."/>
            <person name="Behringer M."/>
            <person name="Debat H.J."/>
            <person name="Wong I."/>
            <person name="Day J.C."/>
            <person name="Suvorov A."/>
            <person name="Silva C.J."/>
            <person name="Stanger-Hall K.F."/>
            <person name="Hall D.W."/>
            <person name="Schmitz R.J."/>
            <person name="Nelson D.R."/>
            <person name="Lewis S.M."/>
            <person name="Shigenobu S."/>
            <person name="Bybee S.M."/>
            <person name="Larracuente A.M."/>
            <person name="Oba Y."/>
            <person name="Weng J.K."/>
        </authorList>
    </citation>
    <scope>NUCLEOTIDE SEQUENCE [LARGE SCALE GENOMIC DNA]</scope>
    <source>
        <strain evidence="4">1611_PpyrPB1</strain>
        <tissue evidence="4">Whole body</tissue>
    </source>
</reference>
<dbReference type="CDD" id="cd00924">
    <property type="entry name" value="Cyt_c_Oxidase_Vb"/>
    <property type="match status" value="1"/>
</dbReference>
<sequence length="117" mass="13291">MALMCVKRFIQQKTISNVRTKVKVTLGHPLDVATGIEKRELLAIMAGNKHPFDDVGMERGPGTKDCPTEIPSAYDKRIVGCRCNEHVSSISYMWLHRGHPKRCECGYWFKLVYKAPV</sequence>
<dbReference type="PANTHER" id="PTHR10122">
    <property type="entry name" value="CYTOCHROME C OXIDASE SUBUNIT 5B, MITOCHONDRIAL"/>
    <property type="match status" value="1"/>
</dbReference>
<dbReference type="EMBL" id="VVIM01000005">
    <property type="protein sequence ID" value="KAB0799114.1"/>
    <property type="molecule type" value="Genomic_DNA"/>
</dbReference>
<name>A0A5N4AP71_PHOPY</name>
<dbReference type="AlphaFoldDB" id="A0A5N4AP71"/>
<comment type="caution">
    <text evidence="4">The sequence shown here is derived from an EMBL/GenBank/DDBJ whole genome shotgun (WGS) entry which is preliminary data.</text>
</comment>
<dbReference type="FunFam" id="2.60.11.10:FF:000004">
    <property type="entry name" value="Cytochrome c oxidase subunit 5B"/>
    <property type="match status" value="1"/>
</dbReference>
<proteinExistence type="predicted"/>
<feature type="binding site" evidence="3">
    <location>
        <position position="103"/>
    </location>
    <ligand>
        <name>Zn(2+)</name>
        <dbReference type="ChEBI" id="CHEBI:29105"/>
    </ligand>
</feature>
<dbReference type="Gene3D" id="2.60.11.10">
    <property type="entry name" value="Cytochrome c oxidase, subunit Vb"/>
    <property type="match status" value="1"/>
</dbReference>
<dbReference type="PANTHER" id="PTHR10122:SF0">
    <property type="entry name" value="CYTOCHROME C OXIDASE SUBUNIT 5B, ISOFORM A-RELATED"/>
    <property type="match status" value="1"/>
</dbReference>
<evidence type="ECO:0000256" key="3">
    <source>
        <dbReference type="PIRSR" id="PIRSR602124-1"/>
    </source>
</evidence>
<dbReference type="OrthoDB" id="10249250at2759"/>
<dbReference type="Pfam" id="PF01215">
    <property type="entry name" value="COX5B"/>
    <property type="match status" value="1"/>
</dbReference>
<feature type="binding site" evidence="3">
    <location>
        <position position="83"/>
    </location>
    <ligand>
        <name>Zn(2+)</name>
        <dbReference type="ChEBI" id="CHEBI:29105"/>
    </ligand>
</feature>
<keyword evidence="1 3" id="KW-0479">Metal-binding</keyword>
<dbReference type="GO" id="GO:0046872">
    <property type="term" value="F:metal ion binding"/>
    <property type="evidence" value="ECO:0007669"/>
    <property type="project" value="UniProtKB-KW"/>
</dbReference>
<dbReference type="InterPro" id="IPR036972">
    <property type="entry name" value="Cyt_c_oxidase_su5b_sf"/>
</dbReference>
<organism evidence="4 5">
    <name type="scientific">Photinus pyralis</name>
    <name type="common">Common eastern firefly</name>
    <name type="synonym">Lampyris pyralis</name>
    <dbReference type="NCBI Taxonomy" id="7054"/>
    <lineage>
        <taxon>Eukaryota</taxon>
        <taxon>Metazoa</taxon>
        <taxon>Ecdysozoa</taxon>
        <taxon>Arthropoda</taxon>
        <taxon>Hexapoda</taxon>
        <taxon>Insecta</taxon>
        <taxon>Pterygota</taxon>
        <taxon>Neoptera</taxon>
        <taxon>Endopterygota</taxon>
        <taxon>Coleoptera</taxon>
        <taxon>Polyphaga</taxon>
        <taxon>Elateriformia</taxon>
        <taxon>Elateroidea</taxon>
        <taxon>Lampyridae</taxon>
        <taxon>Lampyrinae</taxon>
        <taxon>Photinus</taxon>
    </lineage>
</organism>
<dbReference type="GO" id="GO:0006123">
    <property type="term" value="P:mitochondrial electron transport, cytochrome c to oxygen"/>
    <property type="evidence" value="ECO:0007669"/>
    <property type="project" value="InterPro"/>
</dbReference>
<dbReference type="InterPro" id="IPR002124">
    <property type="entry name" value="Cyt_c_oxidase_su5b"/>
</dbReference>
<protein>
    <recommendedName>
        <fullName evidence="6">Cytochrome c oxidase subunit 5B, mitochondrial</fullName>
    </recommendedName>
</protein>
<evidence type="ECO:0000313" key="5">
    <source>
        <dbReference type="Proteomes" id="UP000327044"/>
    </source>
</evidence>
<feature type="binding site" evidence="3">
    <location>
        <position position="81"/>
    </location>
    <ligand>
        <name>Zn(2+)</name>
        <dbReference type="ChEBI" id="CHEBI:29105"/>
    </ligand>
</feature>
<evidence type="ECO:0000256" key="1">
    <source>
        <dbReference type="ARBA" id="ARBA00022723"/>
    </source>
</evidence>
<evidence type="ECO:0000256" key="2">
    <source>
        <dbReference type="ARBA" id="ARBA00022833"/>
    </source>
</evidence>
<feature type="binding site" evidence="3">
    <location>
        <position position="105"/>
    </location>
    <ligand>
        <name>Zn(2+)</name>
        <dbReference type="ChEBI" id="CHEBI:29105"/>
    </ligand>
</feature>
<evidence type="ECO:0000313" key="4">
    <source>
        <dbReference type="EMBL" id="KAB0799114.1"/>
    </source>
</evidence>
<dbReference type="PROSITE" id="PS51359">
    <property type="entry name" value="COX5B_2"/>
    <property type="match status" value="1"/>
</dbReference>
<dbReference type="GO" id="GO:0005740">
    <property type="term" value="C:mitochondrial envelope"/>
    <property type="evidence" value="ECO:0007669"/>
    <property type="project" value="InterPro"/>
</dbReference>
<gene>
    <name evidence="4" type="ORF">PPYR_06994</name>
</gene>
<accession>A0A5N4AP71</accession>
<keyword evidence="2 3" id="KW-0862">Zinc</keyword>
<keyword evidence="5" id="KW-1185">Reference proteome</keyword>